<dbReference type="FunFam" id="3.80.10.10:FF:000230">
    <property type="entry name" value="Leucine-rich repeat-containing protein 57"/>
    <property type="match status" value="1"/>
</dbReference>
<evidence type="ECO:0000313" key="6">
    <source>
        <dbReference type="RefSeq" id="XP_034251080.1"/>
    </source>
</evidence>
<dbReference type="OrthoDB" id="1728874at2759"/>
<organism evidence="6">
    <name type="scientific">Thrips palmi</name>
    <name type="common">Melon thrips</name>
    <dbReference type="NCBI Taxonomy" id="161013"/>
    <lineage>
        <taxon>Eukaryota</taxon>
        <taxon>Metazoa</taxon>
        <taxon>Ecdysozoa</taxon>
        <taxon>Arthropoda</taxon>
        <taxon>Hexapoda</taxon>
        <taxon>Insecta</taxon>
        <taxon>Pterygota</taxon>
        <taxon>Neoptera</taxon>
        <taxon>Paraneoptera</taxon>
        <taxon>Thysanoptera</taxon>
        <taxon>Terebrantia</taxon>
        <taxon>Thripoidea</taxon>
        <taxon>Thripidae</taxon>
        <taxon>Thrips</taxon>
    </lineage>
</organism>
<dbReference type="RefSeq" id="XP_034251079.1">
    <property type="nucleotide sequence ID" value="XM_034395188.1"/>
</dbReference>
<evidence type="ECO:0000313" key="4">
    <source>
        <dbReference type="Proteomes" id="UP000515158"/>
    </source>
</evidence>
<dbReference type="PANTHER" id="PTHR48051:SF1">
    <property type="entry name" value="RAS SUPPRESSOR PROTEIN 1"/>
    <property type="match status" value="1"/>
</dbReference>
<name>A0A6P9A0W9_THRPL</name>
<dbReference type="InterPro" id="IPR032675">
    <property type="entry name" value="LRR_dom_sf"/>
</dbReference>
<dbReference type="RefSeq" id="XP_034251080.1">
    <property type="nucleotide sequence ID" value="XM_034395189.1"/>
</dbReference>
<evidence type="ECO:0000259" key="3">
    <source>
        <dbReference type="Pfam" id="PF23598"/>
    </source>
</evidence>
<protein>
    <submittedName>
        <fullName evidence="5 6">Leucine-rich repeat-containing protein 57</fullName>
    </submittedName>
</protein>
<dbReference type="InterPro" id="IPR055414">
    <property type="entry name" value="LRR_R13L4/SHOC2-like"/>
</dbReference>
<evidence type="ECO:0000256" key="1">
    <source>
        <dbReference type="ARBA" id="ARBA00022614"/>
    </source>
</evidence>
<evidence type="ECO:0000256" key="2">
    <source>
        <dbReference type="ARBA" id="ARBA00022737"/>
    </source>
</evidence>
<reference evidence="5 6" key="1">
    <citation type="submission" date="2025-04" db="UniProtKB">
        <authorList>
            <consortium name="RefSeq"/>
        </authorList>
    </citation>
    <scope>IDENTIFICATION</scope>
    <source>
        <tissue evidence="5 6">Total insect</tissue>
    </source>
</reference>
<dbReference type="KEGG" id="tpal:117651306"/>
<dbReference type="Pfam" id="PF00560">
    <property type="entry name" value="LRR_1"/>
    <property type="match status" value="1"/>
</dbReference>
<feature type="domain" description="Disease resistance R13L4/SHOC-2-like LRR" evidence="3">
    <location>
        <begin position="38"/>
        <end position="115"/>
    </location>
</feature>
<dbReference type="InterPro" id="IPR001611">
    <property type="entry name" value="Leu-rich_rpt"/>
</dbReference>
<dbReference type="SMART" id="SM00369">
    <property type="entry name" value="LRR_TYP"/>
    <property type="match status" value="4"/>
</dbReference>
<dbReference type="SUPFAM" id="SSF52058">
    <property type="entry name" value="L domain-like"/>
    <property type="match status" value="1"/>
</dbReference>
<gene>
    <name evidence="5 6" type="primary">LOC117651306</name>
</gene>
<dbReference type="InterPro" id="IPR050216">
    <property type="entry name" value="LRR_domain-containing"/>
</dbReference>
<dbReference type="Pfam" id="PF23598">
    <property type="entry name" value="LRR_14"/>
    <property type="match status" value="1"/>
</dbReference>
<sequence>MGNTALKQKYETASKTGVLKISQRKLTEFPKTVKCLEQTLRVLDFSENHFTSLPKEIGVFIHLKQLNLESNRLVSIPEDIGNLVKLETLNISNNQLTSLPASLAKLKHLKQVQITDNLLTVFPTMLCNLKHLDFLDLSRNKISEILDGIESLYVIELVLNQNQIRSVSDCIARCPRLKTLRLEENCLQLSAVPHAILTQSSISMIALEGNLFEMKEFMNLEGYDAYMERYTAVKKKMF</sequence>
<accession>A0A6P9A0W9</accession>
<dbReference type="InterPro" id="IPR003591">
    <property type="entry name" value="Leu-rich_rpt_typical-subtyp"/>
</dbReference>
<proteinExistence type="predicted"/>
<dbReference type="AlphaFoldDB" id="A0A6P9A0W9"/>
<keyword evidence="2" id="KW-0677">Repeat</keyword>
<dbReference type="GO" id="GO:0005737">
    <property type="term" value="C:cytoplasm"/>
    <property type="evidence" value="ECO:0007669"/>
    <property type="project" value="TreeGrafter"/>
</dbReference>
<dbReference type="PANTHER" id="PTHR48051">
    <property type="match status" value="1"/>
</dbReference>
<dbReference type="SMART" id="SM00364">
    <property type="entry name" value="LRR_BAC"/>
    <property type="match status" value="4"/>
</dbReference>
<dbReference type="Gene3D" id="3.80.10.10">
    <property type="entry name" value="Ribonuclease Inhibitor"/>
    <property type="match status" value="1"/>
</dbReference>
<keyword evidence="1" id="KW-0433">Leucine-rich repeat</keyword>
<keyword evidence="4" id="KW-1185">Reference proteome</keyword>
<dbReference type="PROSITE" id="PS51450">
    <property type="entry name" value="LRR"/>
    <property type="match status" value="3"/>
</dbReference>
<dbReference type="Proteomes" id="UP000515158">
    <property type="component" value="Unplaced"/>
</dbReference>
<evidence type="ECO:0000313" key="5">
    <source>
        <dbReference type="RefSeq" id="XP_034251079.1"/>
    </source>
</evidence>
<dbReference type="GeneID" id="117651306"/>
<dbReference type="PRINTS" id="PR00019">
    <property type="entry name" value="LEURICHRPT"/>
</dbReference>